<dbReference type="CDD" id="cd17546">
    <property type="entry name" value="REC_hyHK_CKI1_RcsC-like"/>
    <property type="match status" value="1"/>
</dbReference>
<evidence type="ECO:0000256" key="5">
    <source>
        <dbReference type="ARBA" id="ARBA00022777"/>
    </source>
</evidence>
<dbReference type="InterPro" id="IPR004358">
    <property type="entry name" value="Sig_transdc_His_kin-like_C"/>
</dbReference>
<dbReference type="SUPFAM" id="SSF55874">
    <property type="entry name" value="ATPase domain of HSP90 chaperone/DNA topoisomerase II/histidine kinase"/>
    <property type="match status" value="1"/>
</dbReference>
<dbReference type="Proteomes" id="UP000435649">
    <property type="component" value="Unassembled WGS sequence"/>
</dbReference>
<dbReference type="Pfam" id="PF08448">
    <property type="entry name" value="PAS_4"/>
    <property type="match status" value="1"/>
</dbReference>
<dbReference type="InterPro" id="IPR003594">
    <property type="entry name" value="HATPase_dom"/>
</dbReference>
<dbReference type="InterPro" id="IPR000700">
    <property type="entry name" value="PAS-assoc_C"/>
</dbReference>
<dbReference type="SUPFAM" id="SSF52172">
    <property type="entry name" value="CheY-like"/>
    <property type="match status" value="1"/>
</dbReference>
<dbReference type="Pfam" id="PF02518">
    <property type="entry name" value="HATPase_c"/>
    <property type="match status" value="1"/>
</dbReference>
<dbReference type="InterPro" id="IPR013656">
    <property type="entry name" value="PAS_4"/>
</dbReference>
<evidence type="ECO:0000256" key="6">
    <source>
        <dbReference type="PROSITE-ProRule" id="PRU00169"/>
    </source>
</evidence>
<dbReference type="PRINTS" id="PR00344">
    <property type="entry name" value="BCTRLSENSOR"/>
</dbReference>
<evidence type="ECO:0000313" key="13">
    <source>
        <dbReference type="Proteomes" id="UP000435649"/>
    </source>
</evidence>
<evidence type="ECO:0000256" key="4">
    <source>
        <dbReference type="ARBA" id="ARBA00022679"/>
    </source>
</evidence>
<proteinExistence type="predicted"/>
<dbReference type="PROSITE" id="PS50113">
    <property type="entry name" value="PAC"/>
    <property type="match status" value="1"/>
</dbReference>
<dbReference type="AlphaFoldDB" id="A0A844GA78"/>
<keyword evidence="13" id="KW-1185">Reference proteome</keyword>
<feature type="domain" description="PAS" evidence="10">
    <location>
        <begin position="496"/>
        <end position="569"/>
    </location>
</feature>
<dbReference type="Gene3D" id="1.10.287.130">
    <property type="match status" value="1"/>
</dbReference>
<keyword evidence="7" id="KW-0812">Transmembrane</keyword>
<dbReference type="FunFam" id="3.30.565.10:FF:000010">
    <property type="entry name" value="Sensor histidine kinase RcsC"/>
    <property type="match status" value="1"/>
</dbReference>
<evidence type="ECO:0000259" key="9">
    <source>
        <dbReference type="PROSITE" id="PS50110"/>
    </source>
</evidence>
<dbReference type="Pfam" id="PF00512">
    <property type="entry name" value="HisKA"/>
    <property type="match status" value="1"/>
</dbReference>
<dbReference type="InterPro" id="IPR036890">
    <property type="entry name" value="HATPase_C_sf"/>
</dbReference>
<dbReference type="PANTHER" id="PTHR43047">
    <property type="entry name" value="TWO-COMPONENT HISTIDINE PROTEIN KINASE"/>
    <property type="match status" value="1"/>
</dbReference>
<dbReference type="InterPro" id="IPR003661">
    <property type="entry name" value="HisK_dim/P_dom"/>
</dbReference>
<dbReference type="PROSITE" id="PS50109">
    <property type="entry name" value="HIS_KIN"/>
    <property type="match status" value="1"/>
</dbReference>
<comment type="caution">
    <text evidence="12">The sequence shown here is derived from an EMBL/GenBank/DDBJ whole genome shotgun (WGS) entry which is preliminary data.</text>
</comment>
<dbReference type="SMART" id="SM00388">
    <property type="entry name" value="HisKA"/>
    <property type="match status" value="1"/>
</dbReference>
<dbReference type="PROSITE" id="PS50110">
    <property type="entry name" value="RESPONSE_REGULATORY"/>
    <property type="match status" value="1"/>
</dbReference>
<dbReference type="Gene3D" id="3.40.50.2300">
    <property type="match status" value="3"/>
</dbReference>
<dbReference type="Gene3D" id="3.30.450.20">
    <property type="entry name" value="PAS domain"/>
    <property type="match status" value="1"/>
</dbReference>
<dbReference type="CDD" id="cd00130">
    <property type="entry name" value="PAS"/>
    <property type="match status" value="1"/>
</dbReference>
<evidence type="ECO:0000259" key="10">
    <source>
        <dbReference type="PROSITE" id="PS50112"/>
    </source>
</evidence>
<feature type="modified residue" description="4-aspartylphosphate" evidence="6">
    <location>
        <position position="1067"/>
    </location>
</feature>
<organism evidence="12 13">
    <name type="scientific">Victivallis lenta</name>
    <dbReference type="NCBI Taxonomy" id="2606640"/>
    <lineage>
        <taxon>Bacteria</taxon>
        <taxon>Pseudomonadati</taxon>
        <taxon>Lentisphaerota</taxon>
        <taxon>Lentisphaeria</taxon>
        <taxon>Victivallales</taxon>
        <taxon>Victivallaceae</taxon>
        <taxon>Victivallis</taxon>
    </lineage>
</organism>
<dbReference type="EC" id="2.7.13.3" evidence="2"/>
<keyword evidence="5" id="KW-0418">Kinase</keyword>
<dbReference type="GO" id="GO:0000155">
    <property type="term" value="F:phosphorelay sensor kinase activity"/>
    <property type="evidence" value="ECO:0007669"/>
    <property type="project" value="InterPro"/>
</dbReference>
<keyword evidence="7" id="KW-0472">Membrane</keyword>
<protein>
    <recommendedName>
        <fullName evidence="2">histidine kinase</fullName>
        <ecNumber evidence="2">2.7.13.3</ecNumber>
    </recommendedName>
</protein>
<keyword evidence="3 6" id="KW-0597">Phosphoprotein</keyword>
<evidence type="ECO:0000256" key="2">
    <source>
        <dbReference type="ARBA" id="ARBA00012438"/>
    </source>
</evidence>
<name>A0A844GA78_9BACT</name>
<dbReference type="InterPro" id="IPR005467">
    <property type="entry name" value="His_kinase_dom"/>
</dbReference>
<feature type="transmembrane region" description="Helical" evidence="7">
    <location>
        <begin position="354"/>
        <end position="374"/>
    </location>
</feature>
<evidence type="ECO:0000256" key="3">
    <source>
        <dbReference type="ARBA" id="ARBA00022553"/>
    </source>
</evidence>
<dbReference type="CDD" id="cd16922">
    <property type="entry name" value="HATPase_EvgS-ArcB-TorS-like"/>
    <property type="match status" value="1"/>
</dbReference>
<dbReference type="Gene3D" id="3.30.565.10">
    <property type="entry name" value="Histidine kinase-like ATPase, C-terminal domain"/>
    <property type="match status" value="1"/>
</dbReference>
<dbReference type="SUPFAM" id="SSF55785">
    <property type="entry name" value="PYP-like sensor domain (PAS domain)"/>
    <property type="match status" value="2"/>
</dbReference>
<evidence type="ECO:0000259" key="11">
    <source>
        <dbReference type="PROSITE" id="PS50113"/>
    </source>
</evidence>
<dbReference type="SMART" id="SM00448">
    <property type="entry name" value="REC"/>
    <property type="match status" value="1"/>
</dbReference>
<dbReference type="InterPro" id="IPR001789">
    <property type="entry name" value="Sig_transdc_resp-reg_receiver"/>
</dbReference>
<dbReference type="InterPro" id="IPR000014">
    <property type="entry name" value="PAS"/>
</dbReference>
<dbReference type="SMART" id="SM00091">
    <property type="entry name" value="PAS"/>
    <property type="match status" value="1"/>
</dbReference>
<evidence type="ECO:0000256" key="1">
    <source>
        <dbReference type="ARBA" id="ARBA00000085"/>
    </source>
</evidence>
<dbReference type="Pfam" id="PF00072">
    <property type="entry name" value="Response_reg"/>
    <property type="match status" value="1"/>
</dbReference>
<evidence type="ECO:0000313" key="12">
    <source>
        <dbReference type="EMBL" id="MST99742.1"/>
    </source>
</evidence>
<accession>A0A844GA78</accession>
<dbReference type="InterPro" id="IPR011006">
    <property type="entry name" value="CheY-like_superfamily"/>
</dbReference>
<comment type="catalytic activity">
    <reaction evidence="1">
        <text>ATP + protein L-histidine = ADP + protein N-phospho-L-histidine.</text>
        <dbReference type="EC" id="2.7.13.3"/>
    </reaction>
</comment>
<feature type="domain" description="Response regulatory" evidence="9">
    <location>
        <begin position="1017"/>
        <end position="1131"/>
    </location>
</feature>
<evidence type="ECO:0000256" key="7">
    <source>
        <dbReference type="SAM" id="Phobius"/>
    </source>
</evidence>
<dbReference type="InterPro" id="IPR036097">
    <property type="entry name" value="HisK_dim/P_sf"/>
</dbReference>
<keyword evidence="4" id="KW-0808">Transferase</keyword>
<dbReference type="InterPro" id="IPR035965">
    <property type="entry name" value="PAS-like_dom_sf"/>
</dbReference>
<feature type="domain" description="Histidine kinase" evidence="8">
    <location>
        <begin position="766"/>
        <end position="989"/>
    </location>
</feature>
<reference evidence="12 13" key="1">
    <citation type="submission" date="2019-08" db="EMBL/GenBank/DDBJ databases">
        <title>In-depth cultivation of the pig gut microbiome towards novel bacterial diversity and tailored functional studies.</title>
        <authorList>
            <person name="Wylensek D."/>
            <person name="Hitch T.C.A."/>
            <person name="Clavel T."/>
        </authorList>
    </citation>
    <scope>NUCLEOTIDE SEQUENCE [LARGE SCALE GENOMIC DNA]</scope>
    <source>
        <strain evidence="12 13">BBE-744-WT-12</strain>
    </source>
</reference>
<keyword evidence="7" id="KW-1133">Transmembrane helix</keyword>
<dbReference type="CDD" id="cd00082">
    <property type="entry name" value="HisKA"/>
    <property type="match status" value="1"/>
</dbReference>
<gene>
    <name evidence="12" type="ORF">FYJ85_22180</name>
</gene>
<dbReference type="SUPFAM" id="SSF47384">
    <property type="entry name" value="Homodimeric domain of signal transducing histidine kinase"/>
    <property type="match status" value="1"/>
</dbReference>
<dbReference type="SMART" id="SM00387">
    <property type="entry name" value="HATPase_c"/>
    <property type="match status" value="1"/>
</dbReference>
<dbReference type="RefSeq" id="WP_154420904.1">
    <property type="nucleotide sequence ID" value="NZ_VUNS01000051.1"/>
</dbReference>
<dbReference type="EMBL" id="VUNS01000051">
    <property type="protein sequence ID" value="MST99742.1"/>
    <property type="molecule type" value="Genomic_DNA"/>
</dbReference>
<dbReference type="PROSITE" id="PS50112">
    <property type="entry name" value="PAS"/>
    <property type="match status" value="1"/>
</dbReference>
<evidence type="ECO:0000259" key="8">
    <source>
        <dbReference type="PROSITE" id="PS50109"/>
    </source>
</evidence>
<feature type="domain" description="PAC" evidence="11">
    <location>
        <begin position="574"/>
        <end position="626"/>
    </location>
</feature>
<dbReference type="NCBIfam" id="TIGR00229">
    <property type="entry name" value="sensory_box"/>
    <property type="match status" value="1"/>
</dbReference>
<sequence length="1138" mass="126969">MMLCAKRLLLISGIVLLLISLEGRSWAAPPGQVSIKRILIIDSFSSLDTWSNELKQGLKSCLNRDNRVLTTFETYELAVRFKPDFQPAPEDIAALTIKLKHSRYDMIILTNNAAVDLFLNGRLTVPEQTPLLAASYHGPLQAGIPPGMNMTGIETPATLYMNIRLGCNLLPANRQITVIAEASVDVLAWKKMLESQKKEEWARGREIRFISGRDYSTAEMLNLVAELPASSVLIFHSWNSFRDKEPQDYFSILPRIRRNFSGLILNRYREMIRRGASGGIMVSGQEQGYQAGSIARRIFNGESAAAIPVQKGKFHPVFDYPSLQRIGIDRKRLPAGTELLNPPVDFITRYQVEIISVLASLGLLLLLLLFRLIILARMKKRIAVLFNNLPLRICVVNRSGRILFQHLPHDISSGEKAGVHNINQLADKVQQSFSAWIQETFRTGQRMEKDYELEGAHRHVEFIPLPKNNSFHEEVVMWISSDQTELHQAHRTASRIAEQFRLTLESIGDGVIATDSEERITLLNPIAVQMTGYTIEEAKGKKLNEVFNIISYLDGRKVESPLTKALSTGKIIELANHTDLIARDGTARHIADSAAPIRDTEGKIIGGVLVFRDVTEEYQKRDRLRTHSVILANAAKIAKFFYFQCDSTGRLTALSAQNYRAFREEERVPLAEWLAPDDRQRFDGNWNRFLESGIGGDTSFFSDVFAAGKRHFELRAEKSVNEINGKWEICGVIQDITELSEQQEKLRQALEQARAADRAKSYFLATVSHELRTPLNAVIGFSELLQGTDVEPQERQEYLGSINFAGNALLNLINDVLDLSKLEADQVELDCRPVDVKRLVLEIVGVFKQKAVEKNLSLQMTYTNLPPALYLDDLRIKQILLNLTGNALKFTHNGGVTISAAFRFAEEAGQGTLIFSITDTGIGILPEKISQIFEPFVQDSGTRGHRIYEGSGLGLAISKRLVEKMGGKLSAESTPGKGSTFTVRLENVKYQSPSLQDMTESGAETVNLNSSAGGNIQAMLVDDVAMNLKVLQAMLKKMNVSCILAESAEEALELLRKGRRADIILTDLWMPGLSGSAFADLLKQDEATAKIPLVAVTADTQMPAEEAVKFKQVLTKPITRQALIDVFKAYDLHIAVQK</sequence>